<dbReference type="Gene3D" id="2.20.100.10">
    <property type="entry name" value="Thrombospondin type-1 (TSP1) repeat"/>
    <property type="match status" value="1"/>
</dbReference>
<comment type="caution">
    <text evidence="1">The sequence shown here is derived from an EMBL/GenBank/DDBJ whole genome shotgun (WGS) entry which is preliminary data.</text>
</comment>
<proteinExistence type="predicted"/>
<dbReference type="InterPro" id="IPR036383">
    <property type="entry name" value="TSP1_rpt_sf"/>
</dbReference>
<reference evidence="1" key="1">
    <citation type="submission" date="2022-01" db="EMBL/GenBank/DDBJ databases">
        <title>Genome Sequence Resource for Two Populations of Ditylenchus destructor, the Migratory Endoparasitic Phytonematode.</title>
        <authorList>
            <person name="Zhang H."/>
            <person name="Lin R."/>
            <person name="Xie B."/>
        </authorList>
    </citation>
    <scope>NUCLEOTIDE SEQUENCE</scope>
    <source>
        <strain evidence="1">BazhouSP</strain>
    </source>
</reference>
<dbReference type="AlphaFoldDB" id="A0AAD4R0L2"/>
<organism evidence="1 2">
    <name type="scientific">Ditylenchus destructor</name>
    <dbReference type="NCBI Taxonomy" id="166010"/>
    <lineage>
        <taxon>Eukaryota</taxon>
        <taxon>Metazoa</taxon>
        <taxon>Ecdysozoa</taxon>
        <taxon>Nematoda</taxon>
        <taxon>Chromadorea</taxon>
        <taxon>Rhabditida</taxon>
        <taxon>Tylenchina</taxon>
        <taxon>Tylenchomorpha</taxon>
        <taxon>Sphaerularioidea</taxon>
        <taxon>Anguinidae</taxon>
        <taxon>Anguininae</taxon>
        <taxon>Ditylenchus</taxon>
    </lineage>
</organism>
<sequence length="198" mass="22019">MIYFRSSLNIRTLRLTLIFFISTNFIGRLILCQDSLSAEIDNEAEGTTKLTTSALEDLKVGVITRKPLLRARQFASGLVKILDGDTFEKEVGKQRNDIEDDVTLKMKFESWTTETPSETTSDSQASLEQSIIPTSEPLTTEDQLACSNSTSGSEKGNQWLEWSTWTQCTDECGGCGTHSRSRLCLTNHPGCVCIGYML</sequence>
<evidence type="ECO:0000313" key="2">
    <source>
        <dbReference type="Proteomes" id="UP001201812"/>
    </source>
</evidence>
<accession>A0AAD4R0L2</accession>
<dbReference type="SUPFAM" id="SSF82895">
    <property type="entry name" value="TSP-1 type 1 repeat"/>
    <property type="match status" value="1"/>
</dbReference>
<dbReference type="Proteomes" id="UP001201812">
    <property type="component" value="Unassembled WGS sequence"/>
</dbReference>
<dbReference type="PROSITE" id="PS50092">
    <property type="entry name" value="TSP1"/>
    <property type="match status" value="1"/>
</dbReference>
<evidence type="ECO:0000313" key="1">
    <source>
        <dbReference type="EMBL" id="KAI1702133.1"/>
    </source>
</evidence>
<keyword evidence="2" id="KW-1185">Reference proteome</keyword>
<protein>
    <submittedName>
        <fullName evidence="1">Uncharacterized protein</fullName>
    </submittedName>
</protein>
<dbReference type="EMBL" id="JAKKPZ010000104">
    <property type="protein sequence ID" value="KAI1702133.1"/>
    <property type="molecule type" value="Genomic_DNA"/>
</dbReference>
<dbReference type="InterPro" id="IPR000884">
    <property type="entry name" value="TSP1_rpt"/>
</dbReference>
<name>A0AAD4R0L2_9BILA</name>
<gene>
    <name evidence="1" type="ORF">DdX_15647</name>
</gene>